<accession>A0A2B4RBL9</accession>
<dbReference type="Proteomes" id="UP000225706">
    <property type="component" value="Unassembled WGS sequence"/>
</dbReference>
<dbReference type="PROSITE" id="PS00028">
    <property type="entry name" value="ZINC_FINGER_C2H2_1"/>
    <property type="match status" value="1"/>
</dbReference>
<dbReference type="PANTHER" id="PTHR33845:SF1">
    <property type="entry name" value="C2H2-TYPE DOMAIN-CONTAINING PROTEIN"/>
    <property type="match status" value="1"/>
</dbReference>
<dbReference type="EMBL" id="LSMT01000874">
    <property type="protein sequence ID" value="PFX13900.1"/>
    <property type="molecule type" value="Genomic_DNA"/>
</dbReference>
<keyword evidence="3" id="KW-1185">Reference proteome</keyword>
<sequence>MNCSFSTEESSCSKGAVGSDTLPLLACKRDMTPHLISFGISGKRGRGKAEQSAQVVGWNTIKSARKVIDFDVHLDEGMEQEAGVQSSSGQSFVTTPGRNEVVELRCDSLDSNFRDTLKRIDDLVSSDETRARINFDDKNSRAVQAWKAHLLRSVNQEEAKQSALTQLDKETNLIIVDWAMRYLPQHYREQMSEFFGKRAGKDICDRKTAPIKAHTKRWVNEKHEMITAENMKEVLESHGGLKGCRVAVVQVGTPKSVGVENKMPGISLLNNFLFEERGVHAWKAYNVGPGCFIPYDKVIIKRQGDTGLKIIQTFGARTKERGTIAENTRPLTEIFPCTETGCVLSFTTVEEVEQHIDLGKHVRELESESLYDIVIKKWAERLTGVNVAGFHETGTYSGEELDFSYPSSSKKDQQPMEWALQTEKKPSRMEAHVEGYLFQKFDTGCRTGQREDPVQVAREMKIVKDGAGHLLFTPQEWRTAQQTNNFFSWLSVVQRQTQMEKDTSEIATSQEFTEEDPDLEALENEIALENLRIAVNLQVTAPQHPIVVRNRRNLYEISKVKKNNIMKVVELREMCESLQLEVSGSLARKKSFIESLNS</sequence>
<evidence type="ECO:0000313" key="2">
    <source>
        <dbReference type="EMBL" id="PFX13900.1"/>
    </source>
</evidence>
<organism evidence="2 3">
    <name type="scientific">Stylophora pistillata</name>
    <name type="common">Smooth cauliflower coral</name>
    <dbReference type="NCBI Taxonomy" id="50429"/>
    <lineage>
        <taxon>Eukaryota</taxon>
        <taxon>Metazoa</taxon>
        <taxon>Cnidaria</taxon>
        <taxon>Anthozoa</taxon>
        <taxon>Hexacorallia</taxon>
        <taxon>Scleractinia</taxon>
        <taxon>Astrocoeniina</taxon>
        <taxon>Pocilloporidae</taxon>
        <taxon>Stylophora</taxon>
    </lineage>
</organism>
<gene>
    <name evidence="2" type="ORF">AWC38_SpisGene21984</name>
</gene>
<protein>
    <recommendedName>
        <fullName evidence="1">C2H2-type domain-containing protein</fullName>
    </recommendedName>
</protein>
<reference evidence="3" key="1">
    <citation type="journal article" date="2017" name="bioRxiv">
        <title>Comparative analysis of the genomes of Stylophora pistillata and Acropora digitifera provides evidence for extensive differences between species of corals.</title>
        <authorList>
            <person name="Voolstra C.R."/>
            <person name="Li Y."/>
            <person name="Liew Y.J."/>
            <person name="Baumgarten S."/>
            <person name="Zoccola D."/>
            <person name="Flot J.-F."/>
            <person name="Tambutte S."/>
            <person name="Allemand D."/>
            <person name="Aranda M."/>
        </authorList>
    </citation>
    <scope>NUCLEOTIDE SEQUENCE [LARGE SCALE GENOMIC DNA]</scope>
</reference>
<name>A0A2B4RBL9_STYPI</name>
<feature type="domain" description="C2H2-type" evidence="1">
    <location>
        <begin position="337"/>
        <end position="361"/>
    </location>
</feature>
<comment type="caution">
    <text evidence="2">The sequence shown here is derived from an EMBL/GenBank/DDBJ whole genome shotgun (WGS) entry which is preliminary data.</text>
</comment>
<dbReference type="PANTHER" id="PTHR33845">
    <property type="entry name" value="C2H2-TYPE DOMAIN-CONTAINING PROTEIN"/>
    <property type="match status" value="1"/>
</dbReference>
<dbReference type="AlphaFoldDB" id="A0A2B4RBL9"/>
<proteinExistence type="predicted"/>
<evidence type="ECO:0000259" key="1">
    <source>
        <dbReference type="PROSITE" id="PS00028"/>
    </source>
</evidence>
<dbReference type="OrthoDB" id="5984134at2759"/>
<evidence type="ECO:0000313" key="3">
    <source>
        <dbReference type="Proteomes" id="UP000225706"/>
    </source>
</evidence>
<dbReference type="InterPro" id="IPR013087">
    <property type="entry name" value="Znf_C2H2_type"/>
</dbReference>